<name>A0A9P6CLW8_9AGAR</name>
<accession>A0A9P6CLW8</accession>
<evidence type="ECO:0000313" key="2">
    <source>
        <dbReference type="Proteomes" id="UP000807469"/>
    </source>
</evidence>
<dbReference type="Proteomes" id="UP000807469">
    <property type="component" value="Unassembled WGS sequence"/>
</dbReference>
<protein>
    <submittedName>
        <fullName evidence="1">Uncharacterized protein</fullName>
    </submittedName>
</protein>
<evidence type="ECO:0000313" key="1">
    <source>
        <dbReference type="EMBL" id="KAF9471097.1"/>
    </source>
</evidence>
<sequence>MCILSTSYVPILHFRPTMSHGMAILSIQDSRWLGRKNNGYETEQGRSREIEENNMKRENWRETRFEMDDTEAYRKKRRNSDKWAGDGQEADKKKAVEIDEIRGQLFATQPQQARTAFYSLCTASMAGAPREELAGP</sequence>
<organism evidence="1 2">
    <name type="scientific">Pholiota conissans</name>
    <dbReference type="NCBI Taxonomy" id="109636"/>
    <lineage>
        <taxon>Eukaryota</taxon>
        <taxon>Fungi</taxon>
        <taxon>Dikarya</taxon>
        <taxon>Basidiomycota</taxon>
        <taxon>Agaricomycotina</taxon>
        <taxon>Agaricomycetes</taxon>
        <taxon>Agaricomycetidae</taxon>
        <taxon>Agaricales</taxon>
        <taxon>Agaricineae</taxon>
        <taxon>Strophariaceae</taxon>
        <taxon>Pholiota</taxon>
    </lineage>
</organism>
<reference evidence="1" key="1">
    <citation type="submission" date="2020-11" db="EMBL/GenBank/DDBJ databases">
        <authorList>
            <consortium name="DOE Joint Genome Institute"/>
            <person name="Ahrendt S."/>
            <person name="Riley R."/>
            <person name="Andreopoulos W."/>
            <person name="Labutti K."/>
            <person name="Pangilinan J."/>
            <person name="Ruiz-Duenas F.J."/>
            <person name="Barrasa J.M."/>
            <person name="Sanchez-Garcia M."/>
            <person name="Camarero S."/>
            <person name="Miyauchi S."/>
            <person name="Serrano A."/>
            <person name="Linde D."/>
            <person name="Babiker R."/>
            <person name="Drula E."/>
            <person name="Ayuso-Fernandez I."/>
            <person name="Pacheco R."/>
            <person name="Padilla G."/>
            <person name="Ferreira P."/>
            <person name="Barriuso J."/>
            <person name="Kellner H."/>
            <person name="Castanera R."/>
            <person name="Alfaro M."/>
            <person name="Ramirez L."/>
            <person name="Pisabarro A.G."/>
            <person name="Kuo A."/>
            <person name="Tritt A."/>
            <person name="Lipzen A."/>
            <person name="He G."/>
            <person name="Yan M."/>
            <person name="Ng V."/>
            <person name="Cullen D."/>
            <person name="Martin F."/>
            <person name="Rosso M.-N."/>
            <person name="Henrissat B."/>
            <person name="Hibbett D."/>
            <person name="Martinez A.T."/>
            <person name="Grigoriev I.V."/>
        </authorList>
    </citation>
    <scope>NUCLEOTIDE SEQUENCE</scope>
    <source>
        <strain evidence="1">CIRM-BRFM 674</strain>
    </source>
</reference>
<keyword evidence="2" id="KW-1185">Reference proteome</keyword>
<comment type="caution">
    <text evidence="1">The sequence shown here is derived from an EMBL/GenBank/DDBJ whole genome shotgun (WGS) entry which is preliminary data.</text>
</comment>
<proteinExistence type="predicted"/>
<dbReference type="EMBL" id="MU155761">
    <property type="protein sequence ID" value="KAF9471097.1"/>
    <property type="molecule type" value="Genomic_DNA"/>
</dbReference>
<gene>
    <name evidence="1" type="ORF">BDN70DRAFT_901609</name>
</gene>
<dbReference type="AlphaFoldDB" id="A0A9P6CLW8"/>